<dbReference type="RefSeq" id="WP_253881019.1">
    <property type="nucleotide sequence ID" value="NZ_BHVP01000007.1"/>
</dbReference>
<evidence type="ECO:0000259" key="1">
    <source>
        <dbReference type="Pfam" id="PF01592"/>
    </source>
</evidence>
<accession>A0A5A5RBA2</accession>
<evidence type="ECO:0000313" key="2">
    <source>
        <dbReference type="EMBL" id="GCA73803.1"/>
    </source>
</evidence>
<name>A0A5A5RBA2_MICAE</name>
<organism evidence="2 3">
    <name type="scientific">Microcystis aeruginosa NIES-2520</name>
    <dbReference type="NCBI Taxonomy" id="2303982"/>
    <lineage>
        <taxon>Bacteria</taxon>
        <taxon>Bacillati</taxon>
        <taxon>Cyanobacteriota</taxon>
        <taxon>Cyanophyceae</taxon>
        <taxon>Oscillatoriophycideae</taxon>
        <taxon>Chroococcales</taxon>
        <taxon>Microcystaceae</taxon>
        <taxon>Microcystis</taxon>
    </lineage>
</organism>
<dbReference type="PANTHER" id="PTHR10093">
    <property type="entry name" value="IRON-SULFUR CLUSTER ASSEMBLY ENZYME NIFU HOMOLOG"/>
    <property type="match status" value="1"/>
</dbReference>
<dbReference type="GO" id="GO:0016226">
    <property type="term" value="P:iron-sulfur cluster assembly"/>
    <property type="evidence" value="ECO:0007669"/>
    <property type="project" value="InterPro"/>
</dbReference>
<proteinExistence type="predicted"/>
<dbReference type="Gene3D" id="3.90.1010.10">
    <property type="match status" value="1"/>
</dbReference>
<evidence type="ECO:0000313" key="3">
    <source>
        <dbReference type="Proteomes" id="UP000324917"/>
    </source>
</evidence>
<feature type="domain" description="NIF system FeS cluster assembly NifU N-terminal" evidence="1">
    <location>
        <begin position="16"/>
        <end position="117"/>
    </location>
</feature>
<dbReference type="EMBL" id="BHVP01000007">
    <property type="protein sequence ID" value="GCA73803.1"/>
    <property type="molecule type" value="Genomic_DNA"/>
</dbReference>
<dbReference type="NCBIfam" id="TIGR01994">
    <property type="entry name" value="SUF_scaf_2"/>
    <property type="match status" value="1"/>
</dbReference>
<protein>
    <submittedName>
        <fullName evidence="2">Zinc-dependent sulfurtransferase SufU</fullName>
    </submittedName>
</protein>
<dbReference type="Proteomes" id="UP000324917">
    <property type="component" value="Unassembled WGS sequence"/>
</dbReference>
<dbReference type="GO" id="GO:0016740">
    <property type="term" value="F:transferase activity"/>
    <property type="evidence" value="ECO:0007669"/>
    <property type="project" value="UniProtKB-KW"/>
</dbReference>
<dbReference type="Pfam" id="PF01592">
    <property type="entry name" value="NifU_N"/>
    <property type="match status" value="1"/>
</dbReference>
<dbReference type="GO" id="GO:0051536">
    <property type="term" value="F:iron-sulfur cluster binding"/>
    <property type="evidence" value="ECO:0007669"/>
    <property type="project" value="InterPro"/>
</dbReference>
<dbReference type="GO" id="GO:0005506">
    <property type="term" value="F:iron ion binding"/>
    <property type="evidence" value="ECO:0007669"/>
    <property type="project" value="InterPro"/>
</dbReference>
<comment type="caution">
    <text evidence="2">The sequence shown here is derived from an EMBL/GenBank/DDBJ whole genome shotgun (WGS) entry which is preliminary data.</text>
</comment>
<dbReference type="AlphaFoldDB" id="A0A5A5RBA2"/>
<sequence length="150" mass="16917">MAKIPMITLDNRHDLYQRVILDHYKKPRHKGRTSPVHRQQQGRTPYCGDTIELTVKLNQTGDTIEDVQFEGEGCSVALASADLMADAIRGLSIVKALETVEQFLAMMEGIAEFPEEPKQLNKLNVMQALTHPLRLKCAKLAWYTLKAALE</sequence>
<dbReference type="InterPro" id="IPR002871">
    <property type="entry name" value="NIF_FeS_clus_asmbl_NifU_N"/>
</dbReference>
<keyword evidence="2" id="KW-0808">Transferase</keyword>
<dbReference type="SUPFAM" id="SSF82649">
    <property type="entry name" value="SufE/NifU"/>
    <property type="match status" value="1"/>
</dbReference>
<gene>
    <name evidence="2" type="primary">sufU</name>
    <name evidence="2" type="ORF">MiTe_00623</name>
</gene>
<dbReference type="CDD" id="cd06664">
    <property type="entry name" value="IscU_like"/>
    <property type="match status" value="1"/>
</dbReference>
<reference evidence="2 3" key="1">
    <citation type="submission" date="2018-09" db="EMBL/GenBank/DDBJ databases">
        <title>Evolutionary history of phycoerythrin pigmentation in the water bloom-forming cyanobacterium Microcystis aeruginosa.</title>
        <authorList>
            <person name="Tanabe Y."/>
            <person name="Tanabe Y."/>
            <person name="Yamaguchi H."/>
        </authorList>
    </citation>
    <scope>NUCLEOTIDE SEQUENCE [LARGE SCALE GENOMIC DNA]</scope>
    <source>
        <strain evidence="2 3">NIES-2520</strain>
    </source>
</reference>